<reference evidence="12" key="1">
    <citation type="submission" date="2018-05" db="EMBL/GenBank/DDBJ databases">
        <authorList>
            <person name="Lanie J.A."/>
            <person name="Ng W.-L."/>
            <person name="Kazmierczak K.M."/>
            <person name="Andrzejewski T.M."/>
            <person name="Davidsen T.M."/>
            <person name="Wayne K.J."/>
            <person name="Tettelin H."/>
            <person name="Glass J.I."/>
            <person name="Rusch D."/>
            <person name="Podicherti R."/>
            <person name="Tsui H.-C.T."/>
            <person name="Winkler M.E."/>
        </authorList>
    </citation>
    <scope>NUCLEOTIDE SEQUENCE</scope>
</reference>
<dbReference type="InterPro" id="IPR011053">
    <property type="entry name" value="Single_hybrid_motif"/>
</dbReference>
<dbReference type="Gene3D" id="2.40.50.100">
    <property type="match status" value="1"/>
</dbReference>
<dbReference type="SMART" id="SM00878">
    <property type="entry name" value="Biotin_carb_C"/>
    <property type="match status" value="1"/>
</dbReference>
<protein>
    <recommendedName>
        <fullName evidence="13">Methylcrotonoyl-CoA carboxylase</fullName>
    </recommendedName>
</protein>
<dbReference type="InterPro" id="IPR005481">
    <property type="entry name" value="BC-like_N"/>
</dbReference>
<proteinExistence type="predicted"/>
<accession>A0A381SPN6</accession>
<evidence type="ECO:0000256" key="5">
    <source>
        <dbReference type="ARBA" id="ARBA00022840"/>
    </source>
</evidence>
<dbReference type="PROSITE" id="PS50975">
    <property type="entry name" value="ATP_GRASP"/>
    <property type="match status" value="1"/>
</dbReference>
<keyword evidence="4" id="KW-0547">Nucleotide-binding</keyword>
<dbReference type="CDD" id="cd06850">
    <property type="entry name" value="biotinyl_domain"/>
    <property type="match status" value="1"/>
</dbReference>
<dbReference type="InterPro" id="IPR011761">
    <property type="entry name" value="ATP-grasp"/>
</dbReference>
<dbReference type="FunFam" id="3.30.470.20:FF:000028">
    <property type="entry name" value="Methylcrotonoyl-CoA carboxylase subunit alpha, mitochondrial"/>
    <property type="match status" value="1"/>
</dbReference>
<feature type="domain" description="Lipoyl-binding" evidence="9">
    <location>
        <begin position="608"/>
        <end position="683"/>
    </location>
</feature>
<evidence type="ECO:0000256" key="1">
    <source>
        <dbReference type="ARBA" id="ARBA00001953"/>
    </source>
</evidence>
<dbReference type="SUPFAM" id="SSF51246">
    <property type="entry name" value="Rudiment single hybrid motif"/>
    <property type="match status" value="1"/>
</dbReference>
<dbReference type="Pfam" id="PF02785">
    <property type="entry name" value="Biotin_carb_C"/>
    <property type="match status" value="1"/>
</dbReference>
<organism evidence="12">
    <name type="scientific">marine metagenome</name>
    <dbReference type="NCBI Taxonomy" id="408172"/>
    <lineage>
        <taxon>unclassified sequences</taxon>
        <taxon>metagenomes</taxon>
        <taxon>ecological metagenomes</taxon>
    </lineage>
</organism>
<dbReference type="Pfam" id="PF02786">
    <property type="entry name" value="CPSase_L_D2"/>
    <property type="match status" value="1"/>
</dbReference>
<dbReference type="SUPFAM" id="SSF52440">
    <property type="entry name" value="PreATP-grasp domain"/>
    <property type="match status" value="1"/>
</dbReference>
<dbReference type="Pfam" id="PF00289">
    <property type="entry name" value="Biotin_carb_N"/>
    <property type="match status" value="1"/>
</dbReference>
<dbReference type="FunFam" id="3.30.1490.20:FF:000003">
    <property type="entry name" value="acetyl-CoA carboxylase isoform X1"/>
    <property type="match status" value="1"/>
</dbReference>
<dbReference type="GO" id="GO:0005759">
    <property type="term" value="C:mitochondrial matrix"/>
    <property type="evidence" value="ECO:0007669"/>
    <property type="project" value="UniProtKB-SubCell"/>
</dbReference>
<dbReference type="InterPro" id="IPR016185">
    <property type="entry name" value="PreATP-grasp_dom_sf"/>
</dbReference>
<dbReference type="PANTHER" id="PTHR18866">
    <property type="entry name" value="CARBOXYLASE:PYRUVATE/ACETYL-COA/PROPIONYL-COA CARBOXYLASE"/>
    <property type="match status" value="1"/>
</dbReference>
<evidence type="ECO:0000256" key="3">
    <source>
        <dbReference type="ARBA" id="ARBA00022598"/>
    </source>
</evidence>
<evidence type="ECO:0000256" key="4">
    <source>
        <dbReference type="ARBA" id="ARBA00022741"/>
    </source>
</evidence>
<dbReference type="SUPFAM" id="SSF56059">
    <property type="entry name" value="Glutathione synthetase ATP-binding domain-like"/>
    <property type="match status" value="1"/>
</dbReference>
<dbReference type="PANTHER" id="PTHR18866:SF33">
    <property type="entry name" value="METHYLCROTONOYL-COA CARBOXYLASE SUBUNIT ALPHA, MITOCHONDRIAL-RELATED"/>
    <property type="match status" value="1"/>
</dbReference>
<dbReference type="FunFam" id="3.40.50.20:FF:000010">
    <property type="entry name" value="Propionyl-CoA carboxylase subunit alpha"/>
    <property type="match status" value="1"/>
</dbReference>
<dbReference type="InterPro" id="IPR011764">
    <property type="entry name" value="Biotin_carboxylation_dom"/>
</dbReference>
<evidence type="ECO:0000259" key="10">
    <source>
        <dbReference type="PROSITE" id="PS50975"/>
    </source>
</evidence>
<gene>
    <name evidence="12" type="ORF">METZ01_LOCUS58293</name>
</gene>
<sequence>MFKKILIANRGEIALRIIGTCNRMGIGTVAVFSEADSDALHVKEADESCFIGGAAPGESYLRIDKMLDAAKEKGCEAIHPGYGFLSENAEFARQCLCSGITFVGPSAEAIELMGEKDKAKGVMEKAGVPIVPGYFGEEQSKQCLREEADNIGYPLMIKAVLGGGGKGMRVVHKKEDFGNALTSVQNEAQKAFGDSRVILECFVKQPRHIEFQVLGDQHGNIVHMFERDCSVQRRHQKIIEESPSLFLDNKIRKKMADAAVTAAKTVKYTGAGTVEFIMGEDSRFYFMEMNTRLQVEHPVTEMITGLDIVELQLRIAAGEKLHLTQSKIRRSGHAIEARIYAENPETGFLPSTGKLQGLVFPAAGQSEQAAAQGADSLSSSFVRIDTGVEEGDQISIDYDPLMAKMIVHADTRKNAIKAMRYALAQTAVLGVETNLGFLQSIFLDGNFEKSQQDTLFVDSRLDSLLVQEKCTADWVYWISAVYCFLVDLAQAEKNALYSLDPSSPWNRKNSWRAVGHEPYRVHLRNHKGEVTEIRIAAKENSFQILNATEQISVSVSQIGNLLELNWSDGDKNGFGSQLLVLHHENQLVAVHEHGRAYFRRVDPLFFEKQTEKGEFRLSAPMPGNVIRVLVKAGERVSRGQQLLVMEAMKMEHAIIAPVDGVVEKVLFNPGDLVQNGSELIEFTQLE</sequence>
<dbReference type="EMBL" id="UINC01003339">
    <property type="protein sequence ID" value="SVA05439.1"/>
    <property type="molecule type" value="Genomic_DNA"/>
</dbReference>
<dbReference type="PROSITE" id="PS00188">
    <property type="entry name" value="BIOTIN"/>
    <property type="match status" value="1"/>
</dbReference>
<evidence type="ECO:0000256" key="7">
    <source>
        <dbReference type="ARBA" id="ARBA00023128"/>
    </source>
</evidence>
<evidence type="ECO:0000259" key="11">
    <source>
        <dbReference type="PROSITE" id="PS50979"/>
    </source>
</evidence>
<dbReference type="InterPro" id="IPR005479">
    <property type="entry name" value="CPAse_ATP-bd"/>
</dbReference>
<dbReference type="Gene3D" id="3.30.470.20">
    <property type="entry name" value="ATP-grasp fold, B domain"/>
    <property type="match status" value="1"/>
</dbReference>
<comment type="cofactor">
    <cofactor evidence="1">
        <name>biotin</name>
        <dbReference type="ChEBI" id="CHEBI:57586"/>
    </cofactor>
</comment>
<keyword evidence="8" id="KW-0092">Biotin</keyword>
<dbReference type="InterPro" id="IPR001882">
    <property type="entry name" value="Biotin_BS"/>
</dbReference>
<evidence type="ECO:0000256" key="6">
    <source>
        <dbReference type="ARBA" id="ARBA00022946"/>
    </source>
</evidence>
<dbReference type="InterPro" id="IPR011054">
    <property type="entry name" value="Rudment_hybrid_motif"/>
</dbReference>
<evidence type="ECO:0008006" key="13">
    <source>
        <dbReference type="Google" id="ProtNLM"/>
    </source>
</evidence>
<keyword evidence="5" id="KW-0067">ATP-binding</keyword>
<evidence type="ECO:0000259" key="9">
    <source>
        <dbReference type="PROSITE" id="PS50968"/>
    </source>
</evidence>
<comment type="subcellular location">
    <subcellularLocation>
        <location evidence="2">Mitochondrion matrix</location>
    </subcellularLocation>
</comment>
<feature type="domain" description="ATP-grasp" evidence="10">
    <location>
        <begin position="120"/>
        <end position="317"/>
    </location>
</feature>
<dbReference type="Pfam" id="PF00364">
    <property type="entry name" value="Biotin_lipoyl"/>
    <property type="match status" value="1"/>
</dbReference>
<feature type="domain" description="Biotin carboxylation" evidence="11">
    <location>
        <begin position="1"/>
        <end position="462"/>
    </location>
</feature>
<dbReference type="PROSITE" id="PS00867">
    <property type="entry name" value="CPSASE_2"/>
    <property type="match status" value="1"/>
</dbReference>
<keyword evidence="3" id="KW-0436">Ligase</keyword>
<dbReference type="GO" id="GO:0046872">
    <property type="term" value="F:metal ion binding"/>
    <property type="evidence" value="ECO:0007669"/>
    <property type="project" value="InterPro"/>
</dbReference>
<keyword evidence="7" id="KW-0496">Mitochondrion</keyword>
<feature type="non-terminal residue" evidence="12">
    <location>
        <position position="686"/>
    </location>
</feature>
<dbReference type="PROSITE" id="PS50968">
    <property type="entry name" value="BIOTINYL_LIPOYL"/>
    <property type="match status" value="1"/>
</dbReference>
<evidence type="ECO:0000256" key="8">
    <source>
        <dbReference type="ARBA" id="ARBA00023267"/>
    </source>
</evidence>
<dbReference type="GO" id="GO:0005524">
    <property type="term" value="F:ATP binding"/>
    <property type="evidence" value="ECO:0007669"/>
    <property type="project" value="UniProtKB-KW"/>
</dbReference>
<dbReference type="SUPFAM" id="SSF51230">
    <property type="entry name" value="Single hybrid motif"/>
    <property type="match status" value="1"/>
</dbReference>
<dbReference type="InterPro" id="IPR005482">
    <property type="entry name" value="Biotin_COase_C"/>
</dbReference>
<evidence type="ECO:0000313" key="12">
    <source>
        <dbReference type="EMBL" id="SVA05439.1"/>
    </source>
</evidence>
<dbReference type="FunFam" id="2.40.50.100:FF:000003">
    <property type="entry name" value="Acetyl-CoA carboxylase biotin carboxyl carrier protein"/>
    <property type="match status" value="1"/>
</dbReference>
<dbReference type="GO" id="GO:0016874">
    <property type="term" value="F:ligase activity"/>
    <property type="evidence" value="ECO:0007669"/>
    <property type="project" value="UniProtKB-KW"/>
</dbReference>
<keyword evidence="6" id="KW-0809">Transit peptide</keyword>
<evidence type="ECO:0000256" key="2">
    <source>
        <dbReference type="ARBA" id="ARBA00004305"/>
    </source>
</evidence>
<name>A0A381SPN6_9ZZZZ</name>
<dbReference type="Gene3D" id="3.30.700.40">
    <property type="match status" value="1"/>
</dbReference>
<dbReference type="InterPro" id="IPR000089">
    <property type="entry name" value="Biotin_lipoyl"/>
</dbReference>
<dbReference type="PROSITE" id="PS50979">
    <property type="entry name" value="BC"/>
    <property type="match status" value="1"/>
</dbReference>
<dbReference type="InterPro" id="IPR050856">
    <property type="entry name" value="Biotin_carboxylase_complex"/>
</dbReference>
<dbReference type="AlphaFoldDB" id="A0A381SPN6"/>